<sequence>MPHLPSPAAVRQLLATTALPGGAHADVRPIEEGGEHSSWWVGADHVLRLALDIDGSVRQRREIALRDLVRPRVGAAVPASVAHGEWTAGRTYTLDTKLPGTSAERRPVSRAGEADLAGLLAGLRSVEPAKAVAVGLPQPTPRALDELWRTALRAGERLVRDGEFSPVHRAQLSAAPAGLSRTHHPRDAAFAVPPDQAQPSAPDPVATVGHHDLKGEHLLVTAGGRVGGVLDWTDAALGDPAEDIAGLTISVGAPAAVRAAELAGYGPAIWLRGVLLARFDTLVRLADRCYEGEDSPLPLLRAQRDRAWLTLPTAQPTRPAP</sequence>
<proteinExistence type="predicted"/>
<comment type="caution">
    <text evidence="2">The sequence shown here is derived from an EMBL/GenBank/DDBJ whole genome shotgun (WGS) entry which is preliminary data.</text>
</comment>
<name>A0A7W9QDL6_9ACTN</name>
<keyword evidence="3" id="KW-1185">Reference proteome</keyword>
<dbReference type="EMBL" id="JACHJL010000015">
    <property type="protein sequence ID" value="MBB5938348.1"/>
    <property type="molecule type" value="Genomic_DNA"/>
</dbReference>
<keyword evidence="2" id="KW-0808">Transferase</keyword>
<dbReference type="Pfam" id="PF01636">
    <property type="entry name" value="APH"/>
    <property type="match status" value="1"/>
</dbReference>
<evidence type="ECO:0000313" key="3">
    <source>
        <dbReference type="Proteomes" id="UP000588098"/>
    </source>
</evidence>
<dbReference type="GO" id="GO:0016301">
    <property type="term" value="F:kinase activity"/>
    <property type="evidence" value="ECO:0007669"/>
    <property type="project" value="UniProtKB-KW"/>
</dbReference>
<gene>
    <name evidence="2" type="ORF">FHS42_005436</name>
</gene>
<dbReference type="InterPro" id="IPR002575">
    <property type="entry name" value="Aminoglycoside_PTrfase"/>
</dbReference>
<keyword evidence="2" id="KW-0418">Kinase</keyword>
<dbReference type="AlphaFoldDB" id="A0A7W9QDL6"/>
<organism evidence="2 3">
    <name type="scientific">Streptomyces zagrosensis</name>
    <dbReference type="NCBI Taxonomy" id="1042984"/>
    <lineage>
        <taxon>Bacteria</taxon>
        <taxon>Bacillati</taxon>
        <taxon>Actinomycetota</taxon>
        <taxon>Actinomycetes</taxon>
        <taxon>Kitasatosporales</taxon>
        <taxon>Streptomycetaceae</taxon>
        <taxon>Streptomyces</taxon>
    </lineage>
</organism>
<reference evidence="2 3" key="1">
    <citation type="submission" date="2020-08" db="EMBL/GenBank/DDBJ databases">
        <title>Genomic Encyclopedia of Type Strains, Phase III (KMG-III): the genomes of soil and plant-associated and newly described type strains.</title>
        <authorList>
            <person name="Whitman W."/>
        </authorList>
    </citation>
    <scope>NUCLEOTIDE SEQUENCE [LARGE SCALE GENOMIC DNA]</scope>
    <source>
        <strain evidence="2 3">CECT 8305</strain>
    </source>
</reference>
<evidence type="ECO:0000259" key="1">
    <source>
        <dbReference type="Pfam" id="PF01636"/>
    </source>
</evidence>
<dbReference type="Gene3D" id="3.90.1200.10">
    <property type="match status" value="1"/>
</dbReference>
<evidence type="ECO:0000313" key="2">
    <source>
        <dbReference type="EMBL" id="MBB5938348.1"/>
    </source>
</evidence>
<dbReference type="RefSeq" id="WP_184576006.1">
    <property type="nucleotide sequence ID" value="NZ_JACHJL010000015.1"/>
</dbReference>
<accession>A0A7W9QDL6</accession>
<dbReference type="InterPro" id="IPR011009">
    <property type="entry name" value="Kinase-like_dom_sf"/>
</dbReference>
<protein>
    <submittedName>
        <fullName evidence="2">Aminoglycoside phosphotransferase (APT) family kinase protein</fullName>
    </submittedName>
</protein>
<dbReference type="SUPFAM" id="SSF56112">
    <property type="entry name" value="Protein kinase-like (PK-like)"/>
    <property type="match status" value="1"/>
</dbReference>
<dbReference type="Proteomes" id="UP000588098">
    <property type="component" value="Unassembled WGS sequence"/>
</dbReference>
<feature type="domain" description="Aminoglycoside phosphotransferase" evidence="1">
    <location>
        <begin position="26"/>
        <end position="270"/>
    </location>
</feature>
<dbReference type="Gene3D" id="3.30.200.20">
    <property type="entry name" value="Phosphorylase Kinase, domain 1"/>
    <property type="match status" value="1"/>
</dbReference>